<evidence type="ECO:0000313" key="3">
    <source>
        <dbReference type="Proteomes" id="UP000236161"/>
    </source>
</evidence>
<reference evidence="2 3" key="1">
    <citation type="journal article" date="2017" name="Nature">
        <title>The Apostasia genome and the evolution of orchids.</title>
        <authorList>
            <person name="Zhang G.Q."/>
            <person name="Liu K.W."/>
            <person name="Li Z."/>
            <person name="Lohaus R."/>
            <person name="Hsiao Y.Y."/>
            <person name="Niu S.C."/>
            <person name="Wang J.Y."/>
            <person name="Lin Y.C."/>
            <person name="Xu Q."/>
            <person name="Chen L.J."/>
            <person name="Yoshida K."/>
            <person name="Fujiwara S."/>
            <person name="Wang Z.W."/>
            <person name="Zhang Y.Q."/>
            <person name="Mitsuda N."/>
            <person name="Wang M."/>
            <person name="Liu G.H."/>
            <person name="Pecoraro L."/>
            <person name="Huang H.X."/>
            <person name="Xiao X.J."/>
            <person name="Lin M."/>
            <person name="Wu X.Y."/>
            <person name="Wu W.L."/>
            <person name="Chen Y.Y."/>
            <person name="Chang S.B."/>
            <person name="Sakamoto S."/>
            <person name="Ohme-Takagi M."/>
            <person name="Yagi M."/>
            <person name="Zeng S.J."/>
            <person name="Shen C.Y."/>
            <person name="Yeh C.M."/>
            <person name="Luo Y.B."/>
            <person name="Tsai W.C."/>
            <person name="Van de Peer Y."/>
            <person name="Liu Z.J."/>
        </authorList>
    </citation>
    <scope>NUCLEOTIDE SEQUENCE [LARGE SCALE GENOMIC DNA]</scope>
    <source>
        <strain evidence="3">cv. Shenzhen</strain>
        <tissue evidence="2">Stem</tissue>
    </source>
</reference>
<protein>
    <submittedName>
        <fullName evidence="2">Cyclin-dependent protein kinase inhibitor EL2</fullName>
    </submittedName>
</protein>
<feature type="region of interest" description="Disordered" evidence="1">
    <location>
        <begin position="1"/>
        <end position="69"/>
    </location>
</feature>
<accession>A0A2H9ZXQ9</accession>
<gene>
    <name evidence="2" type="primary">EL2</name>
    <name evidence="2" type="ORF">AXF42_Ash015815</name>
</gene>
<feature type="compositionally biased region" description="Polar residues" evidence="1">
    <location>
        <begin position="1"/>
        <end position="19"/>
    </location>
</feature>
<name>A0A2H9ZXQ9_9ASPA</name>
<dbReference type="AlphaFoldDB" id="A0A2H9ZXQ9"/>
<proteinExistence type="predicted"/>
<organism evidence="2 3">
    <name type="scientific">Apostasia shenzhenica</name>
    <dbReference type="NCBI Taxonomy" id="1088818"/>
    <lineage>
        <taxon>Eukaryota</taxon>
        <taxon>Viridiplantae</taxon>
        <taxon>Streptophyta</taxon>
        <taxon>Embryophyta</taxon>
        <taxon>Tracheophyta</taxon>
        <taxon>Spermatophyta</taxon>
        <taxon>Magnoliopsida</taxon>
        <taxon>Liliopsida</taxon>
        <taxon>Asparagales</taxon>
        <taxon>Orchidaceae</taxon>
        <taxon>Apostasioideae</taxon>
        <taxon>Apostasia</taxon>
    </lineage>
</organism>
<sequence length="116" mass="13049">MPKLNHLSSAHSLNMSASPEISPPAEDGEVVQGGEKDECRTPVSKEEGVAGRCPPAPVKARPAARRKRRAPEVVLIEVGTEELERLFRPREWGCSGMVKEEKKRKRRKKKKRRVLD</sequence>
<keyword evidence="3" id="KW-1185">Reference proteome</keyword>
<feature type="compositionally biased region" description="Basic and acidic residues" evidence="1">
    <location>
        <begin position="34"/>
        <end position="49"/>
    </location>
</feature>
<evidence type="ECO:0000256" key="1">
    <source>
        <dbReference type="SAM" id="MobiDB-lite"/>
    </source>
</evidence>
<feature type="compositionally biased region" description="Basic residues" evidence="1">
    <location>
        <begin position="102"/>
        <end position="116"/>
    </location>
</feature>
<feature type="region of interest" description="Disordered" evidence="1">
    <location>
        <begin position="94"/>
        <end position="116"/>
    </location>
</feature>
<dbReference type="Proteomes" id="UP000236161">
    <property type="component" value="Unassembled WGS sequence"/>
</dbReference>
<evidence type="ECO:0000313" key="2">
    <source>
        <dbReference type="EMBL" id="PKA48052.1"/>
    </source>
</evidence>
<dbReference type="EMBL" id="KZ452995">
    <property type="protein sequence ID" value="PKA48052.1"/>
    <property type="molecule type" value="Genomic_DNA"/>
</dbReference>